<feature type="compositionally biased region" description="Polar residues" evidence="1">
    <location>
        <begin position="51"/>
        <end position="64"/>
    </location>
</feature>
<keyword evidence="3" id="KW-1185">Reference proteome</keyword>
<evidence type="ECO:0000313" key="3">
    <source>
        <dbReference type="Proteomes" id="UP000024635"/>
    </source>
</evidence>
<dbReference type="Proteomes" id="UP000024635">
    <property type="component" value="Unassembled WGS sequence"/>
</dbReference>
<organism evidence="2 3">
    <name type="scientific">Ancylostoma ceylanicum</name>
    <dbReference type="NCBI Taxonomy" id="53326"/>
    <lineage>
        <taxon>Eukaryota</taxon>
        <taxon>Metazoa</taxon>
        <taxon>Ecdysozoa</taxon>
        <taxon>Nematoda</taxon>
        <taxon>Chromadorea</taxon>
        <taxon>Rhabditida</taxon>
        <taxon>Rhabditina</taxon>
        <taxon>Rhabditomorpha</taxon>
        <taxon>Strongyloidea</taxon>
        <taxon>Ancylostomatidae</taxon>
        <taxon>Ancylostomatinae</taxon>
        <taxon>Ancylostoma</taxon>
    </lineage>
</organism>
<name>A0A016WIC1_9BILA</name>
<dbReference type="EMBL" id="JARK01000252">
    <property type="protein sequence ID" value="EYC39529.1"/>
    <property type="molecule type" value="Genomic_DNA"/>
</dbReference>
<gene>
    <name evidence="2" type="primary">Acey_s0652.g1160</name>
    <name evidence="2" type="ORF">Y032_0652g1160</name>
</gene>
<proteinExistence type="predicted"/>
<evidence type="ECO:0000256" key="1">
    <source>
        <dbReference type="SAM" id="MobiDB-lite"/>
    </source>
</evidence>
<feature type="region of interest" description="Disordered" evidence="1">
    <location>
        <begin position="51"/>
        <end position="99"/>
    </location>
</feature>
<reference evidence="3" key="1">
    <citation type="journal article" date="2015" name="Nat. Genet.">
        <title>The genome and transcriptome of the zoonotic hookworm Ancylostoma ceylanicum identify infection-specific gene families.</title>
        <authorList>
            <person name="Schwarz E.M."/>
            <person name="Hu Y."/>
            <person name="Antoshechkin I."/>
            <person name="Miller M.M."/>
            <person name="Sternberg P.W."/>
            <person name="Aroian R.V."/>
        </authorList>
    </citation>
    <scope>NUCLEOTIDE SEQUENCE</scope>
    <source>
        <strain evidence="3">HY135</strain>
    </source>
</reference>
<comment type="caution">
    <text evidence="2">The sequence shown here is derived from an EMBL/GenBank/DDBJ whole genome shotgun (WGS) entry which is preliminary data.</text>
</comment>
<accession>A0A016WIC1</accession>
<dbReference type="AlphaFoldDB" id="A0A016WIC1"/>
<protein>
    <submittedName>
        <fullName evidence="2">Uncharacterized protein</fullName>
    </submittedName>
</protein>
<sequence length="99" mass="11379">MKKSANTGLRLIFISATERHHPQVRVTRFEQRTIMPPLKTSLLTHYVNAKANTKSKPSKSQPTPTLHPRPVKSRQLQRMETRKNPQQSPGLKSHGYRTI</sequence>
<evidence type="ECO:0000313" key="2">
    <source>
        <dbReference type="EMBL" id="EYC39529.1"/>
    </source>
</evidence>